<keyword evidence="3" id="KW-1185">Reference proteome</keyword>
<sequence length="40" mass="4288">MLEEHAARGSTWAAGQKFPRRAQHVAAGPDAEGSGLPWSR</sequence>
<accession>A0A2Y9ASS5</accession>
<name>A0A2Y9ASS5_9MICO</name>
<dbReference type="EMBL" id="UETB01000016">
    <property type="protein sequence ID" value="SSA46358.1"/>
    <property type="molecule type" value="Genomic_DNA"/>
</dbReference>
<dbReference type="Proteomes" id="UP000250222">
    <property type="component" value="Unassembled WGS sequence"/>
</dbReference>
<proteinExistence type="predicted"/>
<dbReference type="AlphaFoldDB" id="A0A2Y9ASS5"/>
<evidence type="ECO:0000256" key="1">
    <source>
        <dbReference type="SAM" id="MobiDB-lite"/>
    </source>
</evidence>
<gene>
    <name evidence="2" type="ORF">SAMN05216184_11656</name>
</gene>
<organism evidence="2 3">
    <name type="scientific">Georgenia satyanarayanai</name>
    <dbReference type="NCBI Taxonomy" id="860221"/>
    <lineage>
        <taxon>Bacteria</taxon>
        <taxon>Bacillati</taxon>
        <taxon>Actinomycetota</taxon>
        <taxon>Actinomycetes</taxon>
        <taxon>Micrococcales</taxon>
        <taxon>Bogoriellaceae</taxon>
        <taxon>Georgenia</taxon>
    </lineage>
</organism>
<evidence type="ECO:0000313" key="3">
    <source>
        <dbReference type="Proteomes" id="UP000250222"/>
    </source>
</evidence>
<evidence type="ECO:0000313" key="2">
    <source>
        <dbReference type="EMBL" id="SSA46358.1"/>
    </source>
</evidence>
<reference evidence="2 3" key="1">
    <citation type="submission" date="2016-10" db="EMBL/GenBank/DDBJ databases">
        <authorList>
            <person name="Cai Z."/>
        </authorList>
    </citation>
    <scope>NUCLEOTIDE SEQUENCE [LARGE SCALE GENOMIC DNA]</scope>
    <source>
        <strain evidence="2 3">CGMCC 1.10826</strain>
    </source>
</reference>
<feature type="region of interest" description="Disordered" evidence="1">
    <location>
        <begin position="1"/>
        <end position="40"/>
    </location>
</feature>
<protein>
    <submittedName>
        <fullName evidence="2">Uncharacterized protein</fullName>
    </submittedName>
</protein>